<dbReference type="Proteomes" id="UP000611629">
    <property type="component" value="Unassembled WGS sequence"/>
</dbReference>
<keyword evidence="2" id="KW-1185">Reference proteome</keyword>
<name>A0A974BM80_SEDHY</name>
<evidence type="ECO:0000313" key="1">
    <source>
        <dbReference type="EMBL" id="NYB75155.1"/>
    </source>
</evidence>
<reference evidence="1" key="1">
    <citation type="submission" date="2020-07" db="EMBL/GenBank/DDBJ databases">
        <title>Genomic analysis of a strain of Sedimentibacter Hydroxybenzoicus DSM7310.</title>
        <authorList>
            <person name="Ma S."/>
        </authorList>
    </citation>
    <scope>NUCLEOTIDE SEQUENCE</scope>
    <source>
        <strain evidence="1">DSM 7310</strain>
    </source>
</reference>
<protein>
    <submittedName>
        <fullName evidence="1">Uncharacterized protein</fullName>
    </submittedName>
</protein>
<evidence type="ECO:0000313" key="2">
    <source>
        <dbReference type="Proteomes" id="UP000611629"/>
    </source>
</evidence>
<accession>A0A974BM80</accession>
<organism evidence="1 2">
    <name type="scientific">Sedimentibacter hydroxybenzoicus DSM 7310</name>
    <dbReference type="NCBI Taxonomy" id="1123245"/>
    <lineage>
        <taxon>Bacteria</taxon>
        <taxon>Bacillati</taxon>
        <taxon>Bacillota</taxon>
        <taxon>Tissierellia</taxon>
        <taxon>Sedimentibacter</taxon>
    </lineage>
</organism>
<proteinExistence type="predicted"/>
<sequence length="104" mass="12498">MGRRGCEPEIPKINRKFYDIIELVYILNKLSDKKCMDERTRQYLISILKDIDFMKYKFDNYRCEEPPKKFDKIGCNAYDCSSPDNKNSFMDQIIFFLKSLNDED</sequence>
<dbReference type="AlphaFoldDB" id="A0A974BM80"/>
<gene>
    <name evidence="1" type="ORF">HZF24_13485</name>
</gene>
<dbReference type="EMBL" id="JACBNQ010000017">
    <property type="protein sequence ID" value="NYB75155.1"/>
    <property type="molecule type" value="Genomic_DNA"/>
</dbReference>
<comment type="caution">
    <text evidence="1">The sequence shown here is derived from an EMBL/GenBank/DDBJ whole genome shotgun (WGS) entry which is preliminary data.</text>
</comment>
<dbReference type="RefSeq" id="WP_179238857.1">
    <property type="nucleotide sequence ID" value="NZ_JACBNQ010000017.1"/>
</dbReference>